<keyword evidence="3 14" id="KW-0813">Transport</keyword>
<dbReference type="PROSITE" id="PS01156">
    <property type="entry name" value="TONB_DEPENDENT_REC_2"/>
    <property type="match status" value="1"/>
</dbReference>
<sequence length="723" mass="77113">MSLPSPAWRTLTFVLLGALPVPSAVWAQASSSDGNTSLETVTVVGEVAANGDTPAPAFAGGQVAAGARVGTWGQRNAADVPFNVIGFTAELIENQQAETLADVLINDASVQSGFGFGNYAEKFQIRGFELNGEDIAYGGLYGVLPRQVVATNIAERVELFKGANAFANGVAPGGSGVGGAINIEPKRAADEPLNRLTTGVSDSGYVESGIELGRRFGDENQFGVRANVVRGRGDTAIDDEERRATSAVIGLDYRGERGRASLDIGHQSHTVNGGRPVVRVESGLIRVPGAPSASSNHAQEWVNTELKTSFAMLRGEYDIADSWTVYAALGGNDTRESGIYATPTVNAVDGSSTIGQMEVPYRAESIGGQAGLRGAFDTGAVSHQLDLGYSSVYRTTRSAYEMASPGLPTNIYQPSDIAVREPVFAGGDMNDPNLRSRTRNSGVSLSDTLGFLDDRLLFTLGARYQEVDVTNYDYEGDFDNNFSDTRLSPVYGVVVKPTDTLSLYANHIEALQPGDTAPTSAVNAGQSIGLVEAKQNEVGAKLDLGNLGGSLSLFEIEQPNAFIDNQTGVYGYYGEQRNRGVELSVYGEPVDGLRLLSSAMWIDPELTRTDDGTNQGNDAVGVPGYRLVLGSEWDIPQAPGWTLSGRAVRNGSQYLDAANQLEVDAWTRWDLGVRYAMPLNSNTLTWRANIENITDENYWASATGGYLTQGEPRTVKLSASLDF</sequence>
<evidence type="ECO:0000256" key="13">
    <source>
        <dbReference type="ARBA" id="ARBA00023237"/>
    </source>
</evidence>
<dbReference type="InterPro" id="IPR036942">
    <property type="entry name" value="Beta-barrel_TonB_sf"/>
</dbReference>
<accession>A0A1H0HXL7</accession>
<organism evidence="20 21">
    <name type="scientific">Vreelandella arcis</name>
    <dbReference type="NCBI Taxonomy" id="416873"/>
    <lineage>
        <taxon>Bacteria</taxon>
        <taxon>Pseudomonadati</taxon>
        <taxon>Pseudomonadota</taxon>
        <taxon>Gammaproteobacteria</taxon>
        <taxon>Oceanospirillales</taxon>
        <taxon>Halomonadaceae</taxon>
        <taxon>Vreelandella</taxon>
    </lineage>
</organism>
<evidence type="ECO:0000256" key="10">
    <source>
        <dbReference type="ARBA" id="ARBA00023077"/>
    </source>
</evidence>
<dbReference type="Proteomes" id="UP000199677">
    <property type="component" value="Unassembled WGS sequence"/>
</dbReference>
<dbReference type="AlphaFoldDB" id="A0A1H0HXL7"/>
<feature type="domain" description="TonB-dependent receptor-like beta-barrel" evidence="18">
    <location>
        <begin position="290"/>
        <end position="693"/>
    </location>
</feature>
<dbReference type="GO" id="GO:0009279">
    <property type="term" value="C:cell outer membrane"/>
    <property type="evidence" value="ECO:0007669"/>
    <property type="project" value="UniProtKB-SubCell"/>
</dbReference>
<comment type="similarity">
    <text evidence="2 14 16">Belongs to the TonB-dependent receptor family.</text>
</comment>
<evidence type="ECO:0000256" key="6">
    <source>
        <dbReference type="ARBA" id="ARBA00022692"/>
    </source>
</evidence>
<feature type="chain" id="PRO_5011684507" evidence="17">
    <location>
        <begin position="28"/>
        <end position="723"/>
    </location>
</feature>
<keyword evidence="12" id="KW-0675">Receptor</keyword>
<evidence type="ECO:0000256" key="14">
    <source>
        <dbReference type="PROSITE-ProRule" id="PRU01360"/>
    </source>
</evidence>
<evidence type="ECO:0000256" key="8">
    <source>
        <dbReference type="ARBA" id="ARBA00023004"/>
    </source>
</evidence>
<evidence type="ECO:0000313" key="21">
    <source>
        <dbReference type="Proteomes" id="UP000199677"/>
    </source>
</evidence>
<keyword evidence="6 14" id="KW-0812">Transmembrane</keyword>
<evidence type="ECO:0000256" key="1">
    <source>
        <dbReference type="ARBA" id="ARBA00004571"/>
    </source>
</evidence>
<feature type="short sequence motif" description="TonB C-terminal box" evidence="15">
    <location>
        <begin position="706"/>
        <end position="723"/>
    </location>
</feature>
<dbReference type="CDD" id="cd01347">
    <property type="entry name" value="ligand_gated_channel"/>
    <property type="match status" value="1"/>
</dbReference>
<evidence type="ECO:0000256" key="12">
    <source>
        <dbReference type="ARBA" id="ARBA00023170"/>
    </source>
</evidence>
<keyword evidence="9" id="KW-0406">Ion transport</keyword>
<gene>
    <name evidence="20" type="ORF">SAMN04487951_11736</name>
</gene>
<keyword evidence="8" id="KW-0408">Iron</keyword>
<feature type="domain" description="TonB-dependent receptor plug" evidence="19">
    <location>
        <begin position="78"/>
        <end position="174"/>
    </location>
</feature>
<dbReference type="InterPro" id="IPR010105">
    <property type="entry name" value="TonB_sidphr_rcpt"/>
</dbReference>
<dbReference type="Pfam" id="PF07715">
    <property type="entry name" value="Plug"/>
    <property type="match status" value="1"/>
</dbReference>
<evidence type="ECO:0000256" key="4">
    <source>
        <dbReference type="ARBA" id="ARBA00022452"/>
    </source>
</evidence>
<name>A0A1H0HXL7_9GAMM</name>
<evidence type="ECO:0000256" key="3">
    <source>
        <dbReference type="ARBA" id="ARBA00022448"/>
    </source>
</evidence>
<evidence type="ECO:0000259" key="18">
    <source>
        <dbReference type="Pfam" id="PF00593"/>
    </source>
</evidence>
<keyword evidence="13 14" id="KW-0998">Cell outer membrane</keyword>
<evidence type="ECO:0000313" key="20">
    <source>
        <dbReference type="EMBL" id="SDO23889.1"/>
    </source>
</evidence>
<dbReference type="GO" id="GO:0015344">
    <property type="term" value="F:siderophore uptake transmembrane transporter activity"/>
    <property type="evidence" value="ECO:0007669"/>
    <property type="project" value="TreeGrafter"/>
</dbReference>
<dbReference type="InterPro" id="IPR000531">
    <property type="entry name" value="Beta-barrel_TonB"/>
</dbReference>
<evidence type="ECO:0000256" key="15">
    <source>
        <dbReference type="PROSITE-ProRule" id="PRU10144"/>
    </source>
</evidence>
<dbReference type="SUPFAM" id="SSF56935">
    <property type="entry name" value="Porins"/>
    <property type="match status" value="1"/>
</dbReference>
<reference evidence="21" key="1">
    <citation type="submission" date="2016-10" db="EMBL/GenBank/DDBJ databases">
        <authorList>
            <person name="Varghese N."/>
            <person name="Submissions S."/>
        </authorList>
    </citation>
    <scope>NUCLEOTIDE SEQUENCE [LARGE SCALE GENOMIC DNA]</scope>
    <source>
        <strain evidence="21">CGMCC 1.6494</strain>
    </source>
</reference>
<dbReference type="STRING" id="416873.SAMN04487951_11736"/>
<keyword evidence="11 14" id="KW-0472">Membrane</keyword>
<dbReference type="InterPro" id="IPR010917">
    <property type="entry name" value="TonB_rcpt_CS"/>
</dbReference>
<proteinExistence type="inferred from homology"/>
<dbReference type="GO" id="GO:0038023">
    <property type="term" value="F:signaling receptor activity"/>
    <property type="evidence" value="ECO:0007669"/>
    <property type="project" value="InterPro"/>
</dbReference>
<dbReference type="EMBL" id="FNII01000017">
    <property type="protein sequence ID" value="SDO23889.1"/>
    <property type="molecule type" value="Genomic_DNA"/>
</dbReference>
<evidence type="ECO:0000256" key="7">
    <source>
        <dbReference type="ARBA" id="ARBA00022729"/>
    </source>
</evidence>
<comment type="subcellular location">
    <subcellularLocation>
        <location evidence="1 14">Cell outer membrane</location>
        <topology evidence="1 14">Multi-pass membrane protein</topology>
    </subcellularLocation>
</comment>
<keyword evidence="7 17" id="KW-0732">Signal</keyword>
<evidence type="ECO:0000256" key="9">
    <source>
        <dbReference type="ARBA" id="ARBA00023065"/>
    </source>
</evidence>
<keyword evidence="21" id="KW-1185">Reference proteome</keyword>
<dbReference type="PANTHER" id="PTHR32552:SF82">
    <property type="entry name" value="FCUA PROTEIN"/>
    <property type="match status" value="1"/>
</dbReference>
<evidence type="ECO:0000259" key="19">
    <source>
        <dbReference type="Pfam" id="PF07715"/>
    </source>
</evidence>
<keyword evidence="4 14" id="KW-1134">Transmembrane beta strand</keyword>
<evidence type="ECO:0000256" key="11">
    <source>
        <dbReference type="ARBA" id="ARBA00023136"/>
    </source>
</evidence>
<dbReference type="PANTHER" id="PTHR32552">
    <property type="entry name" value="FERRICHROME IRON RECEPTOR-RELATED"/>
    <property type="match status" value="1"/>
</dbReference>
<evidence type="ECO:0000256" key="16">
    <source>
        <dbReference type="RuleBase" id="RU003357"/>
    </source>
</evidence>
<dbReference type="Gene3D" id="2.170.130.10">
    <property type="entry name" value="TonB-dependent receptor, plug domain"/>
    <property type="match status" value="1"/>
</dbReference>
<dbReference type="RefSeq" id="WP_089707673.1">
    <property type="nucleotide sequence ID" value="NZ_FNII01000017.1"/>
</dbReference>
<protein>
    <submittedName>
        <fullName evidence="20">Iron complex outermembrane recepter protein</fullName>
    </submittedName>
</protein>
<dbReference type="PROSITE" id="PS52016">
    <property type="entry name" value="TONB_DEPENDENT_REC_3"/>
    <property type="match status" value="1"/>
</dbReference>
<evidence type="ECO:0000256" key="17">
    <source>
        <dbReference type="SAM" id="SignalP"/>
    </source>
</evidence>
<dbReference type="InterPro" id="IPR012910">
    <property type="entry name" value="Plug_dom"/>
</dbReference>
<dbReference type="NCBIfam" id="TIGR01783">
    <property type="entry name" value="TonB-siderophor"/>
    <property type="match status" value="1"/>
</dbReference>
<dbReference type="InterPro" id="IPR039426">
    <property type="entry name" value="TonB-dep_rcpt-like"/>
</dbReference>
<dbReference type="Pfam" id="PF00593">
    <property type="entry name" value="TonB_dep_Rec_b-barrel"/>
    <property type="match status" value="1"/>
</dbReference>
<feature type="signal peptide" evidence="17">
    <location>
        <begin position="1"/>
        <end position="27"/>
    </location>
</feature>
<evidence type="ECO:0000256" key="5">
    <source>
        <dbReference type="ARBA" id="ARBA00022496"/>
    </source>
</evidence>
<dbReference type="OrthoDB" id="8732650at2"/>
<keyword evidence="5" id="KW-0410">Iron transport</keyword>
<dbReference type="InterPro" id="IPR037066">
    <property type="entry name" value="Plug_dom_sf"/>
</dbReference>
<dbReference type="GO" id="GO:0015891">
    <property type="term" value="P:siderophore transport"/>
    <property type="evidence" value="ECO:0007669"/>
    <property type="project" value="InterPro"/>
</dbReference>
<evidence type="ECO:0000256" key="2">
    <source>
        <dbReference type="ARBA" id="ARBA00009810"/>
    </source>
</evidence>
<dbReference type="Gene3D" id="2.40.170.20">
    <property type="entry name" value="TonB-dependent receptor, beta-barrel domain"/>
    <property type="match status" value="1"/>
</dbReference>
<keyword evidence="10 16" id="KW-0798">TonB box</keyword>